<dbReference type="Proteomes" id="UP000017246">
    <property type="component" value="Unassembled WGS sequence"/>
</dbReference>
<comment type="similarity">
    <text evidence="6">Belongs to the CNOT1 family.</text>
</comment>
<feature type="domain" description="CCR4-NOT transcription complex subunit 1 TTP binding" evidence="11">
    <location>
        <begin position="1013"/>
        <end position="1117"/>
    </location>
</feature>
<dbReference type="PANTHER" id="PTHR13162">
    <property type="entry name" value="CCR4-NOT TRANSCRIPTION COMPLEX"/>
    <property type="match status" value="1"/>
</dbReference>
<feature type="domain" description="CCR4-NOT transcription complex subunit 1 CAF1-binding" evidence="10">
    <location>
        <begin position="1239"/>
        <end position="1462"/>
    </location>
</feature>
<keyword evidence="3" id="KW-0805">Transcription regulation</keyword>
<evidence type="ECO:0000313" key="13">
    <source>
        <dbReference type="Proteomes" id="UP000017246"/>
    </source>
</evidence>
<dbReference type="InterPro" id="IPR007196">
    <property type="entry name" value="CCR4-Not_Not1_C"/>
</dbReference>
<evidence type="ECO:0000313" key="12">
    <source>
        <dbReference type="EMBL" id="CDS43727.1"/>
    </source>
</evidence>
<dbReference type="InterPro" id="IPR038535">
    <property type="entry name" value="CNOT1_TTP_bind_sf"/>
</dbReference>
<feature type="region of interest" description="Disordered" evidence="7">
    <location>
        <begin position="1631"/>
        <end position="1655"/>
    </location>
</feature>
<dbReference type="GO" id="GO:0060090">
    <property type="term" value="F:molecular adaptor activity"/>
    <property type="evidence" value="ECO:0007669"/>
    <property type="project" value="TreeGrafter"/>
</dbReference>
<evidence type="ECO:0000259" key="10">
    <source>
        <dbReference type="Pfam" id="PF16415"/>
    </source>
</evidence>
<dbReference type="Gene3D" id="1.25.40.180">
    <property type="match status" value="1"/>
</dbReference>
<reference evidence="12" key="1">
    <citation type="journal article" date="2013" name="Nature">
        <title>The genomes of four tapeworm species reveal adaptations to parasitism.</title>
        <authorList>
            <person name="Tsai I.J."/>
            <person name="Zarowiecki M."/>
            <person name="Holroyd N."/>
            <person name="Garciarrubio A."/>
            <person name="Sanchez-Flores A."/>
            <person name="Brooks K.L."/>
            <person name="Tracey A."/>
            <person name="Bobes R.J."/>
            <person name="Fragoso G."/>
            <person name="Sciutto E."/>
            <person name="Aslett M."/>
            <person name="Beasley H."/>
            <person name="Bennett H.M."/>
            <person name="Cai J."/>
            <person name="Camicia F."/>
            <person name="Clark R."/>
            <person name="Cucher M."/>
            <person name="De Silva N."/>
            <person name="Day T.A."/>
            <person name="Deplazes P."/>
            <person name="Estrada K."/>
            <person name="Fernandez C."/>
            <person name="Holland P.W."/>
            <person name="Hou J."/>
            <person name="Hu S."/>
            <person name="Huckvale T."/>
            <person name="Hung S.S."/>
            <person name="Kamenetzky L."/>
            <person name="Keane J.A."/>
            <person name="Kiss F."/>
            <person name="Koziol U."/>
            <person name="Lambert O."/>
            <person name="Liu K."/>
            <person name="Luo X."/>
            <person name="Luo Y."/>
            <person name="Macchiaroli N."/>
            <person name="Nichol S."/>
            <person name="Paps J."/>
            <person name="Parkinson J."/>
            <person name="Pouchkina-Stantcheva N."/>
            <person name="Riddiford N."/>
            <person name="Rosenzvit M."/>
            <person name="Salinas G."/>
            <person name="Wasmuth J.D."/>
            <person name="Zamanian M."/>
            <person name="Zheng Y."/>
            <person name="Cai X."/>
            <person name="Soberon X."/>
            <person name="Olson P.D."/>
            <person name="Laclette J.P."/>
            <person name="Brehm K."/>
            <person name="Berriman M."/>
            <person name="Garciarrubio A."/>
            <person name="Bobes R.J."/>
            <person name="Fragoso G."/>
            <person name="Sanchez-Flores A."/>
            <person name="Estrada K."/>
            <person name="Cevallos M.A."/>
            <person name="Morett E."/>
            <person name="Gonzalez V."/>
            <person name="Portillo T."/>
            <person name="Ochoa-Leyva A."/>
            <person name="Jose M.V."/>
            <person name="Sciutto E."/>
            <person name="Landa A."/>
            <person name="Jimenez L."/>
            <person name="Valdes V."/>
            <person name="Carrero J.C."/>
            <person name="Larralde C."/>
            <person name="Morales-Montor J."/>
            <person name="Limon-Lason J."/>
            <person name="Soberon X."/>
            <person name="Laclette J.P."/>
        </authorList>
    </citation>
    <scope>NUCLEOTIDE SEQUENCE [LARGE SCALE GENOMIC DNA]</scope>
</reference>
<keyword evidence="5" id="KW-0539">Nucleus</keyword>
<protein>
    <submittedName>
        <fullName evidence="12">CCR4 Not complex component Not1</fullName>
    </submittedName>
</protein>
<feature type="region of interest" description="Disordered" evidence="7">
    <location>
        <begin position="2614"/>
        <end position="2635"/>
    </location>
</feature>
<dbReference type="Pfam" id="PF12842">
    <property type="entry name" value="DUF3819"/>
    <property type="match status" value="1"/>
</dbReference>
<feature type="compositionally biased region" description="Low complexity" evidence="7">
    <location>
        <begin position="2618"/>
        <end position="2627"/>
    </location>
</feature>
<keyword evidence="2" id="KW-0678">Repressor</keyword>
<evidence type="ECO:0000256" key="5">
    <source>
        <dbReference type="ARBA" id="ARBA00023242"/>
    </source>
</evidence>
<dbReference type="GO" id="GO:0005634">
    <property type="term" value="C:nucleus"/>
    <property type="evidence" value="ECO:0007669"/>
    <property type="project" value="UniProtKB-SubCell"/>
</dbReference>
<dbReference type="InterPro" id="IPR032193">
    <property type="entry name" value="CNOT1_TTP_bind"/>
</dbReference>
<feature type="region of interest" description="Disordered" evidence="7">
    <location>
        <begin position="2036"/>
        <end position="2073"/>
    </location>
</feature>
<feature type="domain" description="CCR4-NOT transcription complex subunit 1" evidence="9">
    <location>
        <begin position="1773"/>
        <end position="1916"/>
    </location>
</feature>
<evidence type="ECO:0000259" key="9">
    <source>
        <dbReference type="Pfam" id="PF12842"/>
    </source>
</evidence>
<dbReference type="Pfam" id="PF16415">
    <property type="entry name" value="CNOT1_CAF1_bind"/>
    <property type="match status" value="1"/>
</dbReference>
<evidence type="ECO:0000256" key="3">
    <source>
        <dbReference type="ARBA" id="ARBA00023015"/>
    </source>
</evidence>
<dbReference type="GO" id="GO:0000932">
    <property type="term" value="C:P-body"/>
    <property type="evidence" value="ECO:0007669"/>
    <property type="project" value="TreeGrafter"/>
</dbReference>
<dbReference type="OrthoDB" id="1933107at2759"/>
<feature type="domain" description="CCR4-Not complex component Not1 C-terminal" evidence="8">
    <location>
        <begin position="2901"/>
        <end position="3075"/>
    </location>
</feature>
<dbReference type="eggNOG" id="KOG1831">
    <property type="taxonomic scope" value="Eukaryota"/>
</dbReference>
<evidence type="ECO:0000256" key="1">
    <source>
        <dbReference type="ARBA" id="ARBA00004123"/>
    </source>
</evidence>
<evidence type="ECO:0000259" key="11">
    <source>
        <dbReference type="Pfam" id="PF16417"/>
    </source>
</evidence>
<feature type="compositionally biased region" description="Low complexity" evidence="7">
    <location>
        <begin position="3098"/>
        <end position="3109"/>
    </location>
</feature>
<dbReference type="GO" id="GO:0000288">
    <property type="term" value="P:nuclear-transcribed mRNA catabolic process, deadenylation-dependent decay"/>
    <property type="evidence" value="ECO:0007669"/>
    <property type="project" value="TreeGrafter"/>
</dbReference>
<dbReference type="InterPro" id="IPR032191">
    <property type="entry name" value="CNOT1_CAF1_bind"/>
</dbReference>
<evidence type="ECO:0000256" key="7">
    <source>
        <dbReference type="SAM" id="MobiDB-lite"/>
    </source>
</evidence>
<reference evidence="12" key="2">
    <citation type="submission" date="2015-11" db="EMBL/GenBank/DDBJ databases">
        <authorList>
            <person name="Zhang Y."/>
            <person name="Guo Z."/>
        </authorList>
    </citation>
    <scope>NUCLEOTIDE SEQUENCE</scope>
</reference>
<organism evidence="12 13">
    <name type="scientific">Echinococcus multilocularis</name>
    <name type="common">Fox tapeworm</name>
    <dbReference type="NCBI Taxonomy" id="6211"/>
    <lineage>
        <taxon>Eukaryota</taxon>
        <taxon>Metazoa</taxon>
        <taxon>Spiralia</taxon>
        <taxon>Lophotrochozoa</taxon>
        <taxon>Platyhelminthes</taxon>
        <taxon>Cestoda</taxon>
        <taxon>Eucestoda</taxon>
        <taxon>Cyclophyllidea</taxon>
        <taxon>Taeniidae</taxon>
        <taxon>Echinococcus</taxon>
    </lineage>
</organism>
<name>A0A068YNL8_ECHMU</name>
<dbReference type="OMA" id="IDEYHCY"/>
<dbReference type="Gene3D" id="1.25.40.790">
    <property type="match status" value="1"/>
</dbReference>
<feature type="compositionally biased region" description="Low complexity" evidence="7">
    <location>
        <begin position="3127"/>
        <end position="3139"/>
    </location>
</feature>
<keyword evidence="13" id="KW-1185">Reference proteome</keyword>
<proteinExistence type="inferred from homology"/>
<dbReference type="InterPro" id="IPR024557">
    <property type="entry name" value="CNOT1_dom_4"/>
</dbReference>
<dbReference type="EMBL" id="LN902848">
    <property type="protein sequence ID" value="CDS43727.1"/>
    <property type="molecule type" value="Genomic_DNA"/>
</dbReference>
<dbReference type="Gene3D" id="1.25.40.800">
    <property type="match status" value="1"/>
</dbReference>
<dbReference type="PANTHER" id="PTHR13162:SF8">
    <property type="entry name" value="CCR4-NOT TRANSCRIPTION COMPLEX SUBUNIT 1"/>
    <property type="match status" value="1"/>
</dbReference>
<feature type="domain" description="CCR4-Not complex component Not1 C-terminal" evidence="8">
    <location>
        <begin position="2635"/>
        <end position="2833"/>
    </location>
</feature>
<evidence type="ECO:0000256" key="4">
    <source>
        <dbReference type="ARBA" id="ARBA00023163"/>
    </source>
</evidence>
<dbReference type="Gene3D" id="1.25.40.840">
    <property type="entry name" value="CCR4-NOT transcription complex subunit 1 TTP binding domain"/>
    <property type="match status" value="1"/>
</dbReference>
<feature type="region of interest" description="Disordered" evidence="7">
    <location>
        <begin position="1219"/>
        <end position="1243"/>
    </location>
</feature>
<feature type="compositionally biased region" description="Low complexity" evidence="7">
    <location>
        <begin position="1710"/>
        <end position="1720"/>
    </location>
</feature>
<keyword evidence="4" id="KW-0804">Transcription</keyword>
<comment type="subcellular location">
    <subcellularLocation>
        <location evidence="1">Nucleus</location>
    </subcellularLocation>
</comment>
<accession>A0A068YNL8</accession>
<feature type="region of interest" description="Disordered" evidence="7">
    <location>
        <begin position="1700"/>
        <end position="1724"/>
    </location>
</feature>
<sequence length="3160" mass="346948">MLGAECLSLTIAQIDYLVSVLNKKNDKAAFSEILELCAQNPGSVERNFFRCLFSHIDLSQCDTKMSSKDSLQVCFLLAIYNYFVQLSYLIQGLRKSQSKSNFTSLICFAVQSLINTPKDSSQLNNGPSSVSTQHDRHPIFAFVLKLLDSLPLSTGLPLGLSLTHATNADVKQCFSSWLHSRFTALIDREGPSLEKEDKLVKLGTSLIGEIGVERVNFLLAHLLLPSSFQHLSPKVTSALRRGIQRASALPISLDCYLSTPNGAIADAMADDVDKGEEDLMLSPSSSIETFFLTPSSQLKALTGSPSKKVEDETQSSADFLLADAFEDLGFIAISTCQATECLLRQFSSIDVTTTFVARSLCVMIRTAGQRSFLPSEQFVEFLRSTNPIFPENFSVNPAVDEWPVENFLNWVHCMNSDLSVSQVISELDCPYFHVPNQAGLAVLKHFLVYEVDRQQNVSLGLFYRLWKNASGQLSLLQQCYLHPETNILIHASTAHLSGLRLGTEDKAPLLQIWKNSDFVTALLHISTVGFFNEARSILDQGFNHSPDIFTATLLATPEMVPLKCKMLSLAFTHFLLPHTNSQSILQTVWTGPFPKLTNTQRSFQRSLFLTTCLKLVESWGVTALSNGTETLSSVSVSSSVQATFFNLIDILLRIRGDSVMPLAMMLGSRAAPVSLAVSQLWPGRSVAEEVLDSNAFAEISEPPSVAALLDLAFSLVVYMVDAVKAFMGTGDCSSEGSLQHLLSTPIPAIQTTLDSFLTNWFTEQMTGEKEDADAFCVELLRYLCQRYPSLVDTSAAPLLLQAPVASMPLPSALLETNRHLPVHLRRPPAFIIRHIINSARKALRWDCVLISFVLRLRDKHIVGIFDVETISSGRLCVFWDVRQHLERVLLCLTISVSPKVASETNQTLTFYLQNLNRIYSLSGASSFGSCVVGDQTASTIPASTASVWASSRDADPARVALTANLHKLIHRGPPAAGSGPSMAGTVPPPVGGASASAPPPPSIYLNFNMEPPELNLSSELDVQVNAFFHKLLQGACSVEDMVKCLYEYAASDSPGQKKLLDGILRVLTYEVTSHLHDYPEHALHSITELYGGILAGLVTQLSVSALSMLWKAFLNRVFLFTNEIHTETPAFRAVVNILNKTKPTFIRYVNLTNYLVNCFAFKHFPPELRDAIASADAFCKSFQCQQSNSHPHMTGSQSLKDLQIAGQTATALHTQQILLQQQQQQQHQAPPMPESAPPESPDESVRDRIFFVFNNVSPLNAKEKAEELCGILQESTLPWFAHYLVNKRVTVENSFLEVFDGVVDEVQKRFPTARQLVLSELFRAIKGILRNLRSDVDDPHARGCLKSLGRFLGLLTLARNKPILHDDLSLKELILEAEEKGSVALNFVIPFISNVLRGAVDSVFAPPSPYTMAILKVLRELYDVCDMKVQLKFEIELTCKMLGYELRDLTPAEYLRNRNNLANLEKRCIFYVNPSAGTASSTGQQQQPQQQQPPPPSQLTNQARALQAQATLQAQQAIPYDTPAMECNPRSLAALAHQQHQRLAAAQQQQPQHQQMYAAASSTAGGRSNVFTALLEGAQSNPAAAAAAAVMAGNVHRGDSIYSYGGAAAADDSFRRKWDPALVAMQQNAVVGQQPQQQQPSLAQPQQQQLGRQQQPQLYPQVAAAVVATQQISAAPTSTYNPAAAAAGLPHVVSAPQLVSSTQQARELSHSGTAGSTGSSLPQYDDLDLSTVRSSVNMEEIIQQLYAISQSSVQNLNSSAALKAFNMIRMEAVRAVILPAIEKCIKETLGPLAERSISLALSTTETLIRKDFAFHSKPMPMLCAAKQMVRHLAAASSLTSGREAFHVSLCNNLISSIWNIVKFSNQHDKEAVELIAMVVAARVAQVSVSYMQKTIAERAVWEVEKKLEADVKLRQELGPRRFEEQISHSHQNLPECVRVNTHLLNNMRLEVYQEFGRSIPGFAPPVGPMSPESSHFPLPTSTGAAVAAAQAQQMFQRTAGPMVPQPTVSSSSTSGTPQQIAVAAKLLFQQHQQQQYLQQQQQQPHTSAVTSQQPPQQQQQQTHPQQQPPQSTSSMNLFDSIVMYIRRHLANITKLLAPVTPSQEPAMVRSLQNLVEIVQLAKATAVSGVSSGGGGAASGSENVCVRIIAFLIQSLLTHYRPSHWTEQPGGLQVMEHLKEAHMITLRHLLSCEQNSWVTKQVTNAWIQLPDGDVEPSNIQRPVLSSLTNASKVEQLSTLATLAVAKSGTRVSTGGDSNNLVGLNVSSSKWNWEAFAELLKVHVLYLTQIDAYLAGKIASGHMMATTFVLNLLDHFVLPIFMGSPSVSIPVDSANAAITSQLASNSTRTIASSLGNVYAVTSKREFTVLNEYDLWLTIQALQAQQRATLVAPGDFNLRLRLSCARVRALMDWGLFDTEPLNLFYGNDSVECAALFVGCSRAREFDDTQQMKAKTENYFRWWVEFYRNPQEQAEAGSPAEQAINNLIGMGFLSSDESLTRFFRLATIYVVERTLNNLKQAEQASTNLVNNTRNNNVYIELDAYARLISYVVNWPESPVENGTERNNPKIALLSRVLGIIGGTLMQSHEVRPELFHPMPFERILVMLFMDLCNNAPTPPRPANSTTATSTSETGETQSKSLTLHEYIPIAFGKLFHMLRPTRVAKFTLAFLEVIGHRYFVSHTLGALVSPQLRAAYRAVYAQLLADMLTYLAFYLQNAIALKHVTSLFIATFRLCLVLFHDFPDFISDYCLFFCNIISSSAIQLRNLILSSEPRRGVSPTDPLNAPPVNQLSQLEDPIGYTMEAGNRLPPVLRSEIDSYLSSRVPTKLLSELSLMLQRVDSVAALLISPSHLLTSALNVEHSEGGDACSQEVAPPPPPPQGKKAKKAAAAKAAAAAAQQHAVLVRAAQQANMAAFWAALGSQMLSTYGVANNMRYSAELMTDLVLYLCITALRSLRDSGTPLNVNSVANTPQMEILQALIVNLDDEGCYLLLNCMANQLRYLNSHTYYFSYSLLYLFAELPMQKVKEQISRVLMERLIVNRPHPWGLLMTSAELLRNPIYHYWDHEFARCHKDMEDIVTVVARSCISNFTPPQSNISGGGNSSNSNNSSSAVTAGGGSQPSNQMPSTSSMTQAQGGAATSAAPTPSPQPVVETKTVAPAAATLS</sequence>
<dbReference type="STRING" id="6211.A0A068YNL8"/>
<feature type="compositionally biased region" description="Pro residues" evidence="7">
    <location>
        <begin position="1230"/>
        <end position="1239"/>
    </location>
</feature>
<evidence type="ECO:0000256" key="2">
    <source>
        <dbReference type="ARBA" id="ARBA00022491"/>
    </source>
</evidence>
<feature type="region of interest" description="Disordered" evidence="7">
    <location>
        <begin position="2860"/>
        <end position="2879"/>
    </location>
</feature>
<feature type="region of interest" description="Disordered" evidence="7">
    <location>
        <begin position="3088"/>
        <end position="3160"/>
    </location>
</feature>
<evidence type="ECO:0000256" key="6">
    <source>
        <dbReference type="ARBA" id="ARBA00025717"/>
    </source>
</evidence>
<feature type="compositionally biased region" description="Low complexity" evidence="7">
    <location>
        <begin position="2050"/>
        <end position="2073"/>
    </location>
</feature>
<dbReference type="Pfam" id="PF04054">
    <property type="entry name" value="Not1"/>
    <property type="match status" value="2"/>
</dbReference>
<dbReference type="GO" id="GO:0017148">
    <property type="term" value="P:negative regulation of translation"/>
    <property type="evidence" value="ECO:0007669"/>
    <property type="project" value="InterPro"/>
</dbReference>
<feature type="compositionally biased region" description="Low complexity" evidence="7">
    <location>
        <begin position="1219"/>
        <end position="1229"/>
    </location>
</feature>
<dbReference type="Pfam" id="PF16417">
    <property type="entry name" value="CNOT1_TTP_bind"/>
    <property type="match status" value="1"/>
</dbReference>
<feature type="region of interest" description="Disordered" evidence="7">
    <location>
        <begin position="1479"/>
        <end position="1499"/>
    </location>
</feature>
<feature type="compositionally biased region" description="Polar residues" evidence="7">
    <location>
        <begin position="3115"/>
        <end position="3126"/>
    </location>
</feature>
<dbReference type="InterPro" id="IPR040398">
    <property type="entry name" value="Not1"/>
</dbReference>
<dbReference type="GO" id="GO:0030015">
    <property type="term" value="C:CCR4-NOT core complex"/>
    <property type="evidence" value="ECO:0007669"/>
    <property type="project" value="InterPro"/>
</dbReference>
<evidence type="ECO:0000259" key="8">
    <source>
        <dbReference type="Pfam" id="PF04054"/>
    </source>
</evidence>
<gene>
    <name evidence="12" type="ORF">EmuJ_001152600</name>
</gene>